<organism evidence="7 8">
    <name type="scientific">Paragonimus skrjabini miyazakii</name>
    <dbReference type="NCBI Taxonomy" id="59628"/>
    <lineage>
        <taxon>Eukaryota</taxon>
        <taxon>Metazoa</taxon>
        <taxon>Spiralia</taxon>
        <taxon>Lophotrochozoa</taxon>
        <taxon>Platyhelminthes</taxon>
        <taxon>Trematoda</taxon>
        <taxon>Digenea</taxon>
        <taxon>Plagiorchiida</taxon>
        <taxon>Troglotremata</taxon>
        <taxon>Troglotrematidae</taxon>
        <taxon>Paragonimus</taxon>
    </lineage>
</organism>
<dbReference type="GO" id="GO:0005829">
    <property type="term" value="C:cytosol"/>
    <property type="evidence" value="ECO:0007669"/>
    <property type="project" value="TreeGrafter"/>
</dbReference>
<dbReference type="GO" id="GO:0003921">
    <property type="term" value="F:GMP synthase activity"/>
    <property type="evidence" value="ECO:0007669"/>
    <property type="project" value="TreeGrafter"/>
</dbReference>
<dbReference type="Proteomes" id="UP000822476">
    <property type="component" value="Unassembled WGS sequence"/>
</dbReference>
<dbReference type="PANTHER" id="PTHR11922:SF2">
    <property type="entry name" value="GMP SYNTHASE [GLUTAMINE-HYDROLYZING]"/>
    <property type="match status" value="1"/>
</dbReference>
<keyword evidence="8" id="KW-1185">Reference proteome</keyword>
<comment type="caution">
    <text evidence="7">The sequence shown here is derived from an EMBL/GenBank/DDBJ whole genome shotgun (WGS) entry which is preliminary data.</text>
</comment>
<dbReference type="InterPro" id="IPR017926">
    <property type="entry name" value="GATASE"/>
</dbReference>
<protein>
    <recommendedName>
        <fullName evidence="6">Glutamine amidotransferase domain-containing protein</fullName>
    </recommendedName>
</protein>
<dbReference type="GO" id="GO:0005524">
    <property type="term" value="F:ATP binding"/>
    <property type="evidence" value="ECO:0007669"/>
    <property type="project" value="UniProtKB-KW"/>
</dbReference>
<feature type="domain" description="Glutamine amidotransferase" evidence="6">
    <location>
        <begin position="1"/>
        <end position="64"/>
    </location>
</feature>
<dbReference type="Gene3D" id="3.40.50.880">
    <property type="match status" value="1"/>
</dbReference>
<evidence type="ECO:0000313" key="7">
    <source>
        <dbReference type="EMBL" id="KAF7243786.1"/>
    </source>
</evidence>
<accession>A0A8S9YRX6</accession>
<evidence type="ECO:0000256" key="4">
    <source>
        <dbReference type="ARBA" id="ARBA00022755"/>
    </source>
</evidence>
<gene>
    <name evidence="7" type="ORF">EG68_10491</name>
</gene>
<dbReference type="Pfam" id="PF00117">
    <property type="entry name" value="GATase"/>
    <property type="match status" value="1"/>
</dbReference>
<evidence type="ECO:0000256" key="2">
    <source>
        <dbReference type="ARBA" id="ARBA00022741"/>
    </source>
</evidence>
<dbReference type="OrthoDB" id="1724632at2759"/>
<evidence type="ECO:0000313" key="8">
    <source>
        <dbReference type="Proteomes" id="UP000822476"/>
    </source>
</evidence>
<dbReference type="EMBL" id="JTDE01006458">
    <property type="protein sequence ID" value="KAF7243786.1"/>
    <property type="molecule type" value="Genomic_DNA"/>
</dbReference>
<keyword evidence="3" id="KW-0332">GMP biosynthesis</keyword>
<evidence type="ECO:0000256" key="5">
    <source>
        <dbReference type="ARBA" id="ARBA00022840"/>
    </source>
</evidence>
<reference evidence="7" key="1">
    <citation type="submission" date="2019-07" db="EMBL/GenBank/DDBJ databases">
        <title>Annotation for the trematode Paragonimus miyazaki's.</title>
        <authorList>
            <person name="Choi Y.-J."/>
        </authorList>
    </citation>
    <scope>NUCLEOTIDE SEQUENCE</scope>
    <source>
        <strain evidence="7">Japan</strain>
    </source>
</reference>
<keyword evidence="5" id="KW-0067">ATP-binding</keyword>
<dbReference type="InterPro" id="IPR029062">
    <property type="entry name" value="Class_I_gatase-like"/>
</dbReference>
<dbReference type="SUPFAM" id="SSF52317">
    <property type="entry name" value="Class I glutamine amidotransferase-like"/>
    <property type="match status" value="1"/>
</dbReference>
<keyword evidence="4" id="KW-0658">Purine biosynthesis</keyword>
<name>A0A8S9YRX6_9TREM</name>
<keyword evidence="1" id="KW-0436">Ligase</keyword>
<dbReference type="AlphaFoldDB" id="A0A8S9YRX6"/>
<dbReference type="PANTHER" id="PTHR11922">
    <property type="entry name" value="GMP SYNTHASE-RELATED"/>
    <property type="match status" value="1"/>
</dbReference>
<keyword evidence="2" id="KW-0547">Nucleotide-binding</keyword>
<evidence type="ECO:0000256" key="3">
    <source>
        <dbReference type="ARBA" id="ARBA00022749"/>
    </source>
</evidence>
<proteinExistence type="predicted"/>
<evidence type="ECO:0000256" key="1">
    <source>
        <dbReference type="ARBA" id="ARBA00022598"/>
    </source>
</evidence>
<sequence>MQLLNKAFGGHVAKGESREDGQFFIDCDTSSPLFKGLSKCEKVLLTHGDQCITSGTGFNVIAKSGSVLSGFFFSLVVWQSSISENR</sequence>
<evidence type="ECO:0000259" key="6">
    <source>
        <dbReference type="Pfam" id="PF00117"/>
    </source>
</evidence>